<evidence type="ECO:0000313" key="2">
    <source>
        <dbReference type="EMBL" id="PKU80492.1"/>
    </source>
</evidence>
<reference evidence="2 3" key="2">
    <citation type="journal article" date="2017" name="Nature">
        <title>The Apostasia genome and the evolution of orchids.</title>
        <authorList>
            <person name="Zhang G.Q."/>
            <person name="Liu K.W."/>
            <person name="Li Z."/>
            <person name="Lohaus R."/>
            <person name="Hsiao Y.Y."/>
            <person name="Niu S.C."/>
            <person name="Wang J.Y."/>
            <person name="Lin Y.C."/>
            <person name="Xu Q."/>
            <person name="Chen L.J."/>
            <person name="Yoshida K."/>
            <person name="Fujiwara S."/>
            <person name="Wang Z.W."/>
            <person name="Zhang Y.Q."/>
            <person name="Mitsuda N."/>
            <person name="Wang M."/>
            <person name="Liu G.H."/>
            <person name="Pecoraro L."/>
            <person name="Huang H.X."/>
            <person name="Xiao X.J."/>
            <person name="Lin M."/>
            <person name="Wu X.Y."/>
            <person name="Wu W.L."/>
            <person name="Chen Y.Y."/>
            <person name="Chang S.B."/>
            <person name="Sakamoto S."/>
            <person name="Ohme-Takagi M."/>
            <person name="Yagi M."/>
            <person name="Zeng S.J."/>
            <person name="Shen C.Y."/>
            <person name="Yeh C.M."/>
            <person name="Luo Y.B."/>
            <person name="Tsai W.C."/>
            <person name="Van de Peer Y."/>
            <person name="Liu Z.J."/>
        </authorList>
    </citation>
    <scope>NUCLEOTIDE SEQUENCE [LARGE SCALE GENOMIC DNA]</scope>
    <source>
        <tissue evidence="2">The whole plant</tissue>
    </source>
</reference>
<dbReference type="AlphaFoldDB" id="A0A2I0WXV6"/>
<gene>
    <name evidence="2" type="ORF">MA16_Dca021793</name>
</gene>
<keyword evidence="3" id="KW-1185">Reference proteome</keyword>
<protein>
    <submittedName>
        <fullName evidence="2">Pentatricopeptide repeat-containing protein</fullName>
    </submittedName>
</protein>
<reference evidence="2 3" key="1">
    <citation type="journal article" date="2016" name="Sci. Rep.">
        <title>The Dendrobium catenatum Lindl. genome sequence provides insights into polysaccharide synthase, floral development and adaptive evolution.</title>
        <authorList>
            <person name="Zhang G.Q."/>
            <person name="Xu Q."/>
            <person name="Bian C."/>
            <person name="Tsai W.C."/>
            <person name="Yeh C.M."/>
            <person name="Liu K.W."/>
            <person name="Yoshida K."/>
            <person name="Zhang L.S."/>
            <person name="Chang S.B."/>
            <person name="Chen F."/>
            <person name="Shi Y."/>
            <person name="Su Y.Y."/>
            <person name="Zhang Y.Q."/>
            <person name="Chen L.J."/>
            <person name="Yin Y."/>
            <person name="Lin M."/>
            <person name="Huang H."/>
            <person name="Deng H."/>
            <person name="Wang Z.W."/>
            <person name="Zhu S.L."/>
            <person name="Zhao X."/>
            <person name="Deng C."/>
            <person name="Niu S.C."/>
            <person name="Huang J."/>
            <person name="Wang M."/>
            <person name="Liu G.H."/>
            <person name="Yang H.J."/>
            <person name="Xiao X.J."/>
            <person name="Hsiao Y.Y."/>
            <person name="Wu W.L."/>
            <person name="Chen Y.Y."/>
            <person name="Mitsuda N."/>
            <person name="Ohme-Takagi M."/>
            <person name="Luo Y.B."/>
            <person name="Van de Peer Y."/>
            <person name="Liu Z.J."/>
        </authorList>
    </citation>
    <scope>NUCLEOTIDE SEQUENCE [LARGE SCALE GENOMIC DNA]</scope>
    <source>
        <tissue evidence="2">The whole plant</tissue>
    </source>
</reference>
<evidence type="ECO:0000256" key="1">
    <source>
        <dbReference type="SAM" id="SignalP"/>
    </source>
</evidence>
<organism evidence="2 3">
    <name type="scientific">Dendrobium catenatum</name>
    <dbReference type="NCBI Taxonomy" id="906689"/>
    <lineage>
        <taxon>Eukaryota</taxon>
        <taxon>Viridiplantae</taxon>
        <taxon>Streptophyta</taxon>
        <taxon>Embryophyta</taxon>
        <taxon>Tracheophyta</taxon>
        <taxon>Spermatophyta</taxon>
        <taxon>Magnoliopsida</taxon>
        <taxon>Liliopsida</taxon>
        <taxon>Asparagales</taxon>
        <taxon>Orchidaceae</taxon>
        <taxon>Epidendroideae</taxon>
        <taxon>Malaxideae</taxon>
        <taxon>Dendrobiinae</taxon>
        <taxon>Dendrobium</taxon>
    </lineage>
</organism>
<accession>A0A2I0WXV6</accession>
<dbReference type="EMBL" id="KZ502343">
    <property type="protein sequence ID" value="PKU80492.1"/>
    <property type="molecule type" value="Genomic_DNA"/>
</dbReference>
<evidence type="ECO:0000313" key="3">
    <source>
        <dbReference type="Proteomes" id="UP000233837"/>
    </source>
</evidence>
<keyword evidence="1" id="KW-0732">Signal</keyword>
<name>A0A2I0WXV6_9ASPA</name>
<dbReference type="Proteomes" id="UP000233837">
    <property type="component" value="Unassembled WGS sequence"/>
</dbReference>
<proteinExistence type="predicted"/>
<feature type="signal peptide" evidence="1">
    <location>
        <begin position="1"/>
        <end position="19"/>
    </location>
</feature>
<feature type="chain" id="PRO_5014118222" evidence="1">
    <location>
        <begin position="20"/>
        <end position="289"/>
    </location>
</feature>
<sequence length="289" mass="32283">MSFCLQELCLSLMLQLAKAGSFSESFSVYNMLRYSNRNVCKSLHETMLNILVEAGLLKDAYVVVKDNMEMISTPSFEKFAASFMKSGNINLINDVVKAFHCLGHNVDAEIFRVAISRYIGKPEKKGLLLSLLKWMQTHGYVVDSSSRNLLLKNSHLFGQKQARDDNFVKPTGRQRTFPSHVFIDGVSSKDTVGSENSATASARTFLLFGEGVLTDKFRGKFWKADGFVDKTLPRDFALILRGLHDLSSGFGVTTSKLHLLYSIPFLQPKLDGGIPLFGRTKVHITLDDL</sequence>